<evidence type="ECO:0000256" key="2">
    <source>
        <dbReference type="ARBA" id="ARBA00007889"/>
    </source>
</evidence>
<dbReference type="Proteomes" id="UP000006727">
    <property type="component" value="Chromosome 15"/>
</dbReference>
<dbReference type="RefSeq" id="XP_024397443.1">
    <property type="nucleotide sequence ID" value="XM_024541675.2"/>
</dbReference>
<keyword evidence="12" id="KW-1185">Reference proteome</keyword>
<dbReference type="Gene3D" id="3.40.470.10">
    <property type="entry name" value="Uracil-DNA glycosylase-like domain"/>
    <property type="match status" value="1"/>
</dbReference>
<proteinExistence type="inferred from homology"/>
<evidence type="ECO:0000313" key="12">
    <source>
        <dbReference type="Proteomes" id="UP000006727"/>
    </source>
</evidence>
<dbReference type="InterPro" id="IPR039134">
    <property type="entry name" value="SMUG1"/>
</dbReference>
<comment type="similarity">
    <text evidence="2">Belongs to the uracil-DNA glycosylase (UDG) superfamily. SMUG1 family.</text>
</comment>
<feature type="region of interest" description="Disordered" evidence="8">
    <location>
        <begin position="41"/>
        <end position="80"/>
    </location>
</feature>
<dbReference type="PaxDb" id="3218-PP1S224_125V6.1"/>
<keyword evidence="7" id="KW-0539">Nucleus</keyword>
<dbReference type="GO" id="GO:0003677">
    <property type="term" value="F:DNA binding"/>
    <property type="evidence" value="ECO:0007669"/>
    <property type="project" value="UniProtKB-KW"/>
</dbReference>
<reference evidence="11" key="3">
    <citation type="submission" date="2020-12" db="UniProtKB">
        <authorList>
            <consortium name="EnsemblPlants"/>
        </authorList>
    </citation>
    <scope>IDENTIFICATION</scope>
</reference>
<dbReference type="GO" id="GO:0000703">
    <property type="term" value="F:oxidized pyrimidine nucleobase lesion DNA N-glycosylase activity"/>
    <property type="evidence" value="ECO:0000318"/>
    <property type="project" value="GO_Central"/>
</dbReference>
<keyword evidence="6" id="KW-0234">DNA repair</keyword>
<comment type="subcellular location">
    <subcellularLocation>
        <location evidence="1">Nucleus</location>
    </subcellularLocation>
</comment>
<evidence type="ECO:0000256" key="4">
    <source>
        <dbReference type="ARBA" id="ARBA00022801"/>
    </source>
</evidence>
<dbReference type="EnsemblPlants" id="Pp3c15_19870V3.6">
    <property type="protein sequence ID" value="Pp3c15_19870V3.6"/>
    <property type="gene ID" value="Pp3c15_19870"/>
</dbReference>
<dbReference type="Gramene" id="Pp3c15_19870V3.3">
    <property type="protein sequence ID" value="Pp3c15_19870V3.3"/>
    <property type="gene ID" value="Pp3c15_19870"/>
</dbReference>
<dbReference type="Gramene" id="Pp3c15_19870V3.1">
    <property type="protein sequence ID" value="Pp3c15_19870V3.1"/>
    <property type="gene ID" value="Pp3c15_19870"/>
</dbReference>
<dbReference type="InterPro" id="IPR036895">
    <property type="entry name" value="Uracil-DNA_glycosylase-like_sf"/>
</dbReference>
<dbReference type="GeneID" id="112292826"/>
<dbReference type="EMBL" id="ABEU02000015">
    <property type="protein sequence ID" value="PNR39683.1"/>
    <property type="molecule type" value="Genomic_DNA"/>
</dbReference>
<reference evidence="10 12" key="2">
    <citation type="journal article" date="2018" name="Plant J.">
        <title>The Physcomitrella patens chromosome-scale assembly reveals moss genome structure and evolution.</title>
        <authorList>
            <person name="Lang D."/>
            <person name="Ullrich K.K."/>
            <person name="Murat F."/>
            <person name="Fuchs J."/>
            <person name="Jenkins J."/>
            <person name="Haas F.B."/>
            <person name="Piednoel M."/>
            <person name="Gundlach H."/>
            <person name="Van Bel M."/>
            <person name="Meyberg R."/>
            <person name="Vives C."/>
            <person name="Morata J."/>
            <person name="Symeonidi A."/>
            <person name="Hiss M."/>
            <person name="Muchero W."/>
            <person name="Kamisugi Y."/>
            <person name="Saleh O."/>
            <person name="Blanc G."/>
            <person name="Decker E.L."/>
            <person name="van Gessel N."/>
            <person name="Grimwood J."/>
            <person name="Hayes R.D."/>
            <person name="Graham S.W."/>
            <person name="Gunter L.E."/>
            <person name="McDaniel S.F."/>
            <person name="Hoernstein S.N.W."/>
            <person name="Larsson A."/>
            <person name="Li F.W."/>
            <person name="Perroud P.F."/>
            <person name="Phillips J."/>
            <person name="Ranjan P."/>
            <person name="Rokshar D.S."/>
            <person name="Rothfels C.J."/>
            <person name="Schneider L."/>
            <person name="Shu S."/>
            <person name="Stevenson D.W."/>
            <person name="Thummler F."/>
            <person name="Tillich M."/>
            <person name="Villarreal Aguilar J.C."/>
            <person name="Widiez T."/>
            <person name="Wong G.K."/>
            <person name="Wymore A."/>
            <person name="Zhang Y."/>
            <person name="Zimmer A.D."/>
            <person name="Quatrano R.S."/>
            <person name="Mayer K.F.X."/>
            <person name="Goodstein D."/>
            <person name="Casacuberta J.M."/>
            <person name="Vandepoele K."/>
            <person name="Reski R."/>
            <person name="Cuming A.C."/>
            <person name="Tuskan G.A."/>
            <person name="Maumus F."/>
            <person name="Salse J."/>
            <person name="Schmutz J."/>
            <person name="Rensing S.A."/>
        </authorList>
    </citation>
    <scope>NUCLEOTIDE SEQUENCE [LARGE SCALE GENOMIC DNA]</scope>
    <source>
        <strain evidence="11 12">cv. Gransden 2004</strain>
    </source>
</reference>
<evidence type="ECO:0000256" key="1">
    <source>
        <dbReference type="ARBA" id="ARBA00004123"/>
    </source>
</evidence>
<evidence type="ECO:0000313" key="11">
    <source>
        <dbReference type="EnsemblPlants" id="Pp3c15_19870V3.1"/>
    </source>
</evidence>
<dbReference type="CDD" id="cd19374">
    <property type="entry name" value="UDG-F3_SMUG1-like"/>
    <property type="match status" value="1"/>
</dbReference>
<dbReference type="EnsemblPlants" id="Pp3c15_19870V3.2">
    <property type="protein sequence ID" value="Pp3c15_19870V3.2"/>
    <property type="gene ID" value="Pp3c15_19870"/>
</dbReference>
<evidence type="ECO:0000313" key="10">
    <source>
        <dbReference type="EMBL" id="PNR39683.1"/>
    </source>
</evidence>
<accession>A9TGD8</accession>
<dbReference type="EnsemblPlants" id="Pp3c15_19870V3.4">
    <property type="protein sequence ID" value="Pp3c15_19870V3.4"/>
    <property type="gene ID" value="Pp3c15_19870"/>
</dbReference>
<dbReference type="GO" id="GO:0017065">
    <property type="term" value="F:single-strand selective uracil DNA N-glycosylase activity"/>
    <property type="evidence" value="ECO:0007669"/>
    <property type="project" value="InterPro"/>
</dbReference>
<evidence type="ECO:0000256" key="8">
    <source>
        <dbReference type="SAM" id="MobiDB-lite"/>
    </source>
</evidence>
<keyword evidence="4" id="KW-0378">Hydrolase</keyword>
<dbReference type="RefSeq" id="XP_024397440.1">
    <property type="nucleotide sequence ID" value="XM_024541672.2"/>
</dbReference>
<protein>
    <recommendedName>
        <fullName evidence="9">Uracil-DNA glycosylase-like domain-containing protein</fullName>
    </recommendedName>
</protein>
<dbReference type="Pfam" id="PF03167">
    <property type="entry name" value="UDG"/>
    <property type="match status" value="1"/>
</dbReference>
<sequence>MTSIATYTRKRKKGTGFIGVGAVDSKPDFTELEFSHVGLGGGVKKLEGYSRRGKKSKKGKKEEGGEEGGEGGEEGGGEAVVDKGVEKVTRTYRRKDAVGRKPVARRAFAAAVKGGCEALLKVVDDTVAGLAPLKFEPPVAFVYNPLEYARKPYEEYVRKYGGKKVEVLIVSTSPGPFGMTQTGVPFGDSVFVREFLHITSEIKIPGKTHPKRPIIGLNCPRREVSGQRLWGWAKARFGTASAFFERFWVYSYCPLLFVESSGKSRTPDKLTPTEGVSITNVCNEALRAVIGVTKPRVILGIGEYAGDRIKECAPSEVRVGHIIQPSPSNLKATKNWDKLIEGQLRALGVNV</sequence>
<dbReference type="GO" id="GO:0005634">
    <property type="term" value="C:nucleus"/>
    <property type="evidence" value="ECO:0007669"/>
    <property type="project" value="UniProtKB-SubCell"/>
</dbReference>
<evidence type="ECO:0000256" key="6">
    <source>
        <dbReference type="ARBA" id="ARBA00023204"/>
    </source>
</evidence>
<dbReference type="AlphaFoldDB" id="A9TGD8"/>
<evidence type="ECO:0000256" key="3">
    <source>
        <dbReference type="ARBA" id="ARBA00022763"/>
    </source>
</evidence>
<dbReference type="PANTHER" id="PTHR13235">
    <property type="entry name" value="SINGLE-STRAND SELECTIVE MONOFUNCTIONAL URACIL DNA GLYCOSYLASE"/>
    <property type="match status" value="1"/>
</dbReference>
<dbReference type="PANTHER" id="PTHR13235:SF2">
    <property type="entry name" value="SINGLE-STRAND SELECTIVE MONOFUNCTIONAL URACIL DNA GLYCOSYLASE"/>
    <property type="match status" value="1"/>
</dbReference>
<keyword evidence="3" id="KW-0227">DNA damage</keyword>
<feature type="domain" description="Uracil-DNA glycosylase-like" evidence="9">
    <location>
        <begin position="159"/>
        <end position="334"/>
    </location>
</feature>
<dbReference type="eggNOG" id="ENOG502QT20">
    <property type="taxonomic scope" value="Eukaryota"/>
</dbReference>
<dbReference type="KEGG" id="ppp:112292826"/>
<dbReference type="EnsemblPlants" id="Pp3c15_19870V3.1">
    <property type="protein sequence ID" value="Pp3c15_19870V3.1"/>
    <property type="gene ID" value="Pp3c15_19870"/>
</dbReference>
<evidence type="ECO:0000256" key="7">
    <source>
        <dbReference type="ARBA" id="ARBA00023242"/>
    </source>
</evidence>
<dbReference type="FunFam" id="3.40.470.10:FF:000005">
    <property type="entry name" value="Single-strand selective monofunctional uracil DNA glycosylase"/>
    <property type="match status" value="1"/>
</dbReference>
<reference evidence="10 12" key="1">
    <citation type="journal article" date="2008" name="Science">
        <title>The Physcomitrella genome reveals evolutionary insights into the conquest of land by plants.</title>
        <authorList>
            <person name="Rensing S."/>
            <person name="Lang D."/>
            <person name="Zimmer A."/>
            <person name="Terry A."/>
            <person name="Salamov A."/>
            <person name="Shapiro H."/>
            <person name="Nishiyama T."/>
            <person name="Perroud P.-F."/>
            <person name="Lindquist E."/>
            <person name="Kamisugi Y."/>
            <person name="Tanahashi T."/>
            <person name="Sakakibara K."/>
            <person name="Fujita T."/>
            <person name="Oishi K."/>
            <person name="Shin-I T."/>
            <person name="Kuroki Y."/>
            <person name="Toyoda A."/>
            <person name="Suzuki Y."/>
            <person name="Hashimoto A."/>
            <person name="Yamaguchi K."/>
            <person name="Sugano A."/>
            <person name="Kohara Y."/>
            <person name="Fujiyama A."/>
            <person name="Anterola A."/>
            <person name="Aoki S."/>
            <person name="Ashton N."/>
            <person name="Barbazuk W.B."/>
            <person name="Barker E."/>
            <person name="Bennetzen J."/>
            <person name="Bezanilla M."/>
            <person name="Blankenship R."/>
            <person name="Cho S.H."/>
            <person name="Dutcher S."/>
            <person name="Estelle M."/>
            <person name="Fawcett J.A."/>
            <person name="Gundlach H."/>
            <person name="Hanada K."/>
            <person name="Heyl A."/>
            <person name="Hicks K.A."/>
            <person name="Hugh J."/>
            <person name="Lohr M."/>
            <person name="Mayer K."/>
            <person name="Melkozernov A."/>
            <person name="Murata T."/>
            <person name="Nelson D."/>
            <person name="Pils B."/>
            <person name="Prigge M."/>
            <person name="Reiss B."/>
            <person name="Renner T."/>
            <person name="Rombauts S."/>
            <person name="Rushton P."/>
            <person name="Sanderfoot A."/>
            <person name="Schween G."/>
            <person name="Shiu S.-H."/>
            <person name="Stueber K."/>
            <person name="Theodoulou F.L."/>
            <person name="Tu H."/>
            <person name="Van de Peer Y."/>
            <person name="Verrier P.J."/>
            <person name="Waters E."/>
            <person name="Wood A."/>
            <person name="Yang L."/>
            <person name="Cove D."/>
            <person name="Cuming A."/>
            <person name="Hasebe M."/>
            <person name="Lucas S."/>
            <person name="Mishler D.B."/>
            <person name="Reski R."/>
            <person name="Grigoriev I."/>
            <person name="Quatrano R.S."/>
            <person name="Boore J.L."/>
        </authorList>
    </citation>
    <scope>NUCLEOTIDE SEQUENCE [LARGE SCALE GENOMIC DNA]</scope>
    <source>
        <strain evidence="11 12">cv. Gransden 2004</strain>
    </source>
</reference>
<dbReference type="EnsemblPlants" id="Pp3c15_19870V3.3">
    <property type="protein sequence ID" value="Pp3c15_19870V3.3"/>
    <property type="gene ID" value="Pp3c15_19870"/>
</dbReference>
<name>A9TGD8_PHYPA</name>
<dbReference type="HOGENOM" id="CLU_848350_0_0_1"/>
<dbReference type="GO" id="GO:0004844">
    <property type="term" value="F:uracil DNA N-glycosylase activity"/>
    <property type="evidence" value="ECO:0000318"/>
    <property type="project" value="GO_Central"/>
</dbReference>
<dbReference type="Gramene" id="Pp3c15_19870V3.4">
    <property type="protein sequence ID" value="Pp3c15_19870V3.4"/>
    <property type="gene ID" value="Pp3c15_19870"/>
</dbReference>
<dbReference type="STRING" id="3218.A9TGD8"/>
<evidence type="ECO:0000256" key="5">
    <source>
        <dbReference type="ARBA" id="ARBA00023125"/>
    </source>
</evidence>
<dbReference type="OrthoDB" id="408702at2759"/>
<dbReference type="Gramene" id="Pp3c15_19870V3.6">
    <property type="protein sequence ID" value="Pp3c15_19870V3.6"/>
    <property type="gene ID" value="Pp3c15_19870"/>
</dbReference>
<organism evidence="10">
    <name type="scientific">Physcomitrium patens</name>
    <name type="common">Spreading-leaved earth moss</name>
    <name type="synonym">Physcomitrella patens</name>
    <dbReference type="NCBI Taxonomy" id="3218"/>
    <lineage>
        <taxon>Eukaryota</taxon>
        <taxon>Viridiplantae</taxon>
        <taxon>Streptophyta</taxon>
        <taxon>Embryophyta</taxon>
        <taxon>Bryophyta</taxon>
        <taxon>Bryophytina</taxon>
        <taxon>Bryopsida</taxon>
        <taxon>Funariidae</taxon>
        <taxon>Funariales</taxon>
        <taxon>Funariaceae</taxon>
        <taxon>Physcomitrium</taxon>
    </lineage>
</organism>
<gene>
    <name evidence="11" type="primary">LOC112292826</name>
    <name evidence="10" type="ORF">PHYPA_019962</name>
</gene>
<dbReference type="GO" id="GO:0006284">
    <property type="term" value="P:base-excision repair"/>
    <property type="evidence" value="ECO:0007669"/>
    <property type="project" value="InterPro"/>
</dbReference>
<dbReference type="Gramene" id="Pp3c15_19870V3.2">
    <property type="protein sequence ID" value="Pp3c15_19870V3.2"/>
    <property type="gene ID" value="Pp3c15_19870"/>
</dbReference>
<evidence type="ECO:0000259" key="9">
    <source>
        <dbReference type="Pfam" id="PF03167"/>
    </source>
</evidence>
<dbReference type="SUPFAM" id="SSF52141">
    <property type="entry name" value="Uracil-DNA glycosylase-like"/>
    <property type="match status" value="1"/>
</dbReference>
<dbReference type="InterPro" id="IPR005122">
    <property type="entry name" value="Uracil-DNA_glycosylase-like"/>
</dbReference>
<feature type="compositionally biased region" description="Acidic residues" evidence="8">
    <location>
        <begin position="64"/>
        <end position="76"/>
    </location>
</feature>
<keyword evidence="5" id="KW-0238">DNA-binding</keyword>